<proteinExistence type="predicted"/>
<keyword evidence="3" id="KW-0175">Coiled coil</keyword>
<dbReference type="Proteomes" id="UP001591681">
    <property type="component" value="Unassembled WGS sequence"/>
</dbReference>
<dbReference type="GO" id="GO:0005886">
    <property type="term" value="C:plasma membrane"/>
    <property type="evidence" value="ECO:0007669"/>
    <property type="project" value="UniProtKB-SubCell"/>
</dbReference>
<comment type="caution">
    <text evidence="7">The sequence shown here is derived from an EMBL/GenBank/DDBJ whole genome shotgun (WGS) entry which is preliminary data.</text>
</comment>
<comment type="subcellular location">
    <subcellularLocation>
        <location evidence="1">Cell membrane</location>
        <topology evidence="1">Single-pass type II membrane protein</topology>
    </subcellularLocation>
</comment>
<dbReference type="InterPro" id="IPR050828">
    <property type="entry name" value="C-type_lectin/matrix_domain"/>
</dbReference>
<dbReference type="InterPro" id="IPR033989">
    <property type="entry name" value="CD209-like_CTLD"/>
</dbReference>
<feature type="coiled-coil region" evidence="3">
    <location>
        <begin position="292"/>
        <end position="326"/>
    </location>
</feature>
<protein>
    <recommendedName>
        <fullName evidence="6">C-type lectin domain-containing protein</fullName>
    </recommendedName>
</protein>
<organism evidence="7 8">
    <name type="scientific">Coilia grayii</name>
    <name type="common">Gray's grenadier anchovy</name>
    <dbReference type="NCBI Taxonomy" id="363190"/>
    <lineage>
        <taxon>Eukaryota</taxon>
        <taxon>Metazoa</taxon>
        <taxon>Chordata</taxon>
        <taxon>Craniata</taxon>
        <taxon>Vertebrata</taxon>
        <taxon>Euteleostomi</taxon>
        <taxon>Actinopterygii</taxon>
        <taxon>Neopterygii</taxon>
        <taxon>Teleostei</taxon>
        <taxon>Clupei</taxon>
        <taxon>Clupeiformes</taxon>
        <taxon>Clupeoidei</taxon>
        <taxon>Engraulidae</taxon>
        <taxon>Coilinae</taxon>
        <taxon>Coilia</taxon>
    </lineage>
</organism>
<evidence type="ECO:0000256" key="5">
    <source>
        <dbReference type="SAM" id="Phobius"/>
    </source>
</evidence>
<keyword evidence="5" id="KW-1133">Transmembrane helix</keyword>
<dbReference type="InterPro" id="IPR016187">
    <property type="entry name" value="CTDL_fold"/>
</dbReference>
<dbReference type="Gene3D" id="3.10.100.10">
    <property type="entry name" value="Mannose-Binding Protein A, subunit A"/>
    <property type="match status" value="1"/>
</dbReference>
<evidence type="ECO:0000256" key="3">
    <source>
        <dbReference type="SAM" id="Coils"/>
    </source>
</evidence>
<evidence type="ECO:0000259" key="6">
    <source>
        <dbReference type="PROSITE" id="PS50041"/>
    </source>
</evidence>
<dbReference type="CDD" id="cd03590">
    <property type="entry name" value="CLECT_DC-SIGN_like"/>
    <property type="match status" value="1"/>
</dbReference>
<dbReference type="PANTHER" id="PTHR45710:SF26">
    <property type="entry name" value="RH26557P"/>
    <property type="match status" value="1"/>
</dbReference>
<evidence type="ECO:0000256" key="2">
    <source>
        <dbReference type="ARBA" id="ARBA00022734"/>
    </source>
</evidence>
<keyword evidence="8" id="KW-1185">Reference proteome</keyword>
<gene>
    <name evidence="7" type="ORF">ACEWY4_020422</name>
</gene>
<dbReference type="PROSITE" id="PS50041">
    <property type="entry name" value="C_TYPE_LECTIN_2"/>
    <property type="match status" value="1"/>
</dbReference>
<dbReference type="SMART" id="SM00034">
    <property type="entry name" value="CLECT"/>
    <property type="match status" value="1"/>
</dbReference>
<evidence type="ECO:0000256" key="4">
    <source>
        <dbReference type="SAM" id="MobiDB-lite"/>
    </source>
</evidence>
<dbReference type="EMBL" id="JBHFQA010000017">
    <property type="protein sequence ID" value="KAL2084904.1"/>
    <property type="molecule type" value="Genomic_DNA"/>
</dbReference>
<feature type="domain" description="C-type lectin" evidence="6">
    <location>
        <begin position="390"/>
        <end position="511"/>
    </location>
</feature>
<reference evidence="7 8" key="1">
    <citation type="submission" date="2024-09" db="EMBL/GenBank/DDBJ databases">
        <title>A chromosome-level genome assembly of Gray's grenadier anchovy, Coilia grayii.</title>
        <authorList>
            <person name="Fu Z."/>
        </authorList>
    </citation>
    <scope>NUCLEOTIDE SEQUENCE [LARGE SCALE GENOMIC DNA]</scope>
    <source>
        <strain evidence="7">G4</strain>
        <tissue evidence="7">Muscle</tissue>
    </source>
</reference>
<dbReference type="PANTHER" id="PTHR45710">
    <property type="entry name" value="C-TYPE LECTIN DOMAIN-CONTAINING PROTEIN 180"/>
    <property type="match status" value="1"/>
</dbReference>
<dbReference type="InterPro" id="IPR001304">
    <property type="entry name" value="C-type_lectin-like"/>
</dbReference>
<evidence type="ECO:0000313" key="8">
    <source>
        <dbReference type="Proteomes" id="UP001591681"/>
    </source>
</evidence>
<name>A0ABD1JCK9_9TELE</name>
<sequence>MRRRRRRRKKDKTHSTRCCGTLSEYNQSSTEPKAPALCPGGDPDDKRLFVDVKLCLRGGCGGRTIGRTGPRESWCGLAAACLGLLCAALFLGITSLGIHYHRSSQKSMLLRQELQALQEVNDLLRKENNALRTSQGAPHKHSHGHTATAASRDQAQRHDALTPAQSVAQVHRHCTQKSVHLHLKLQSLQRANNQLTKEKNALQNLQGALHKLHSHVATVAREEAQSGDPSPPAQFGAQEQKDCAHLADTNQRLWRELEELMASSNRLHSAHSQLQRAESRLEVRRWNLTKAYTRLQAERHKLSGTVERLRRANAELSADRLKLLAENSRLSEAWGLLAERCAALEGDRDTLKRTVTRMGCLPVVEHRCPHKHTETEERKCEACPRGWVAFSSHCYFFSTEVRTWSSGRVHCLQQGGDLVVIDTAEEQEFLHRQTSQYLGPAQRYWIGLSDEAAEGVWAWVDGTLPIWKRFWVRGSGGLDADRDCASMLKESSSGRTWREDICTETFRWICESTALV</sequence>
<feature type="transmembrane region" description="Helical" evidence="5">
    <location>
        <begin position="77"/>
        <end position="100"/>
    </location>
</feature>
<dbReference type="AlphaFoldDB" id="A0ABD1JCK9"/>
<dbReference type="GO" id="GO:0030246">
    <property type="term" value="F:carbohydrate binding"/>
    <property type="evidence" value="ECO:0007669"/>
    <property type="project" value="UniProtKB-KW"/>
</dbReference>
<keyword evidence="2" id="KW-0430">Lectin</keyword>
<keyword evidence="5" id="KW-0472">Membrane</keyword>
<feature type="region of interest" description="Disordered" evidence="4">
    <location>
        <begin position="132"/>
        <end position="173"/>
    </location>
</feature>
<dbReference type="Pfam" id="PF00059">
    <property type="entry name" value="Lectin_C"/>
    <property type="match status" value="1"/>
</dbReference>
<accession>A0ABD1JCK9</accession>
<keyword evidence="5" id="KW-0812">Transmembrane</keyword>
<dbReference type="InterPro" id="IPR016186">
    <property type="entry name" value="C-type_lectin-like/link_sf"/>
</dbReference>
<evidence type="ECO:0000313" key="7">
    <source>
        <dbReference type="EMBL" id="KAL2084904.1"/>
    </source>
</evidence>
<evidence type="ECO:0000256" key="1">
    <source>
        <dbReference type="ARBA" id="ARBA00004401"/>
    </source>
</evidence>
<dbReference type="SUPFAM" id="SSF56436">
    <property type="entry name" value="C-type lectin-like"/>
    <property type="match status" value="1"/>
</dbReference>